<feature type="transmembrane region" description="Helical" evidence="1">
    <location>
        <begin position="35"/>
        <end position="54"/>
    </location>
</feature>
<evidence type="ECO:0008006" key="4">
    <source>
        <dbReference type="Google" id="ProtNLM"/>
    </source>
</evidence>
<dbReference type="Proteomes" id="UP001595616">
    <property type="component" value="Unassembled WGS sequence"/>
</dbReference>
<reference evidence="3" key="1">
    <citation type="journal article" date="2019" name="Int. J. Syst. Evol. Microbiol.">
        <title>The Global Catalogue of Microorganisms (GCM) 10K type strain sequencing project: providing services to taxonomists for standard genome sequencing and annotation.</title>
        <authorList>
            <consortium name="The Broad Institute Genomics Platform"/>
            <consortium name="The Broad Institute Genome Sequencing Center for Infectious Disease"/>
            <person name="Wu L."/>
            <person name="Ma J."/>
        </authorList>
    </citation>
    <scope>NUCLEOTIDE SEQUENCE [LARGE SCALE GENOMIC DNA]</scope>
    <source>
        <strain evidence="3">CECT 7956</strain>
    </source>
</reference>
<accession>A0ABV7YP02</accession>
<proteinExistence type="predicted"/>
<evidence type="ECO:0000313" key="2">
    <source>
        <dbReference type="EMBL" id="MFC3809088.1"/>
    </source>
</evidence>
<protein>
    <recommendedName>
        <fullName evidence="4">YhhN-like protein</fullName>
    </recommendedName>
</protein>
<keyword evidence="1" id="KW-0812">Transmembrane</keyword>
<dbReference type="EMBL" id="JBHRYQ010000001">
    <property type="protein sequence ID" value="MFC3809088.1"/>
    <property type="molecule type" value="Genomic_DNA"/>
</dbReference>
<evidence type="ECO:0000313" key="3">
    <source>
        <dbReference type="Proteomes" id="UP001595616"/>
    </source>
</evidence>
<keyword evidence="3" id="KW-1185">Reference proteome</keyword>
<feature type="transmembrane region" description="Helical" evidence="1">
    <location>
        <begin position="66"/>
        <end position="85"/>
    </location>
</feature>
<feature type="transmembrane region" description="Helical" evidence="1">
    <location>
        <begin position="97"/>
        <end position="116"/>
    </location>
</feature>
<sequence length="245" mass="28483">MSNRFIYFFLSTTILVSIYIFMTPNLLSPSNITEFVLNCSLYIYDYLLLGIYILTKKNLGFPKKRIAYAVGYFILASYSYIETYVTLNDSDINIPLIYFGIHIGVRTLFLSVFCCIEPFKTAFKNINNYIIILAFALLFIGNQYFIIDQIEFKLGVLFEFILYMIEALLIIYAINIKPLKSDTKIIFIVAALFIFLSDFLISQNIIFDYDMFAIDYNRVINTLGELGVVYSFLELLRKNKSLVKK</sequence>
<feature type="transmembrane region" description="Helical" evidence="1">
    <location>
        <begin position="5"/>
        <end position="23"/>
    </location>
</feature>
<gene>
    <name evidence="2" type="ORF">ACFOOI_00360</name>
</gene>
<keyword evidence="1" id="KW-0472">Membrane</keyword>
<feature type="transmembrane region" description="Helical" evidence="1">
    <location>
        <begin position="185"/>
        <end position="207"/>
    </location>
</feature>
<dbReference type="RefSeq" id="WP_379833640.1">
    <property type="nucleotide sequence ID" value="NZ_JBHRYQ010000001.1"/>
</dbReference>
<comment type="caution">
    <text evidence="2">The sequence shown here is derived from an EMBL/GenBank/DDBJ whole genome shotgun (WGS) entry which is preliminary data.</text>
</comment>
<feature type="transmembrane region" description="Helical" evidence="1">
    <location>
        <begin position="152"/>
        <end position="173"/>
    </location>
</feature>
<name>A0ABV7YP02_9BACT</name>
<keyword evidence="1" id="KW-1133">Transmembrane helix</keyword>
<evidence type="ECO:0000256" key="1">
    <source>
        <dbReference type="SAM" id="Phobius"/>
    </source>
</evidence>
<organism evidence="2 3">
    <name type="scientific">Lacihabitans lacunae</name>
    <dbReference type="NCBI Taxonomy" id="1028214"/>
    <lineage>
        <taxon>Bacteria</taxon>
        <taxon>Pseudomonadati</taxon>
        <taxon>Bacteroidota</taxon>
        <taxon>Cytophagia</taxon>
        <taxon>Cytophagales</taxon>
        <taxon>Leadbetterellaceae</taxon>
        <taxon>Lacihabitans</taxon>
    </lineage>
</organism>
<feature type="transmembrane region" description="Helical" evidence="1">
    <location>
        <begin position="128"/>
        <end position="146"/>
    </location>
</feature>